<dbReference type="AlphaFoldDB" id="A0A9D4CGE5"/>
<feature type="region of interest" description="Disordered" evidence="1">
    <location>
        <begin position="102"/>
        <end position="127"/>
    </location>
</feature>
<reference evidence="2" key="1">
    <citation type="journal article" date="2019" name="bioRxiv">
        <title>The Genome of the Zebra Mussel, Dreissena polymorpha: A Resource for Invasive Species Research.</title>
        <authorList>
            <person name="McCartney M.A."/>
            <person name="Auch B."/>
            <person name="Kono T."/>
            <person name="Mallez S."/>
            <person name="Zhang Y."/>
            <person name="Obille A."/>
            <person name="Becker A."/>
            <person name="Abrahante J.E."/>
            <person name="Garbe J."/>
            <person name="Badalamenti J.P."/>
            <person name="Herman A."/>
            <person name="Mangelson H."/>
            <person name="Liachko I."/>
            <person name="Sullivan S."/>
            <person name="Sone E.D."/>
            <person name="Koren S."/>
            <person name="Silverstein K.A.T."/>
            <person name="Beckman K.B."/>
            <person name="Gohl D.M."/>
        </authorList>
    </citation>
    <scope>NUCLEOTIDE SEQUENCE</scope>
    <source>
        <strain evidence="2">Duluth1</strain>
        <tissue evidence="2">Whole animal</tissue>
    </source>
</reference>
<protein>
    <submittedName>
        <fullName evidence="2">Uncharacterized protein</fullName>
    </submittedName>
</protein>
<feature type="compositionally biased region" description="Basic residues" evidence="1">
    <location>
        <begin position="1"/>
        <end position="15"/>
    </location>
</feature>
<evidence type="ECO:0000256" key="1">
    <source>
        <dbReference type="SAM" id="MobiDB-lite"/>
    </source>
</evidence>
<organism evidence="2 3">
    <name type="scientific">Dreissena polymorpha</name>
    <name type="common">Zebra mussel</name>
    <name type="synonym">Mytilus polymorpha</name>
    <dbReference type="NCBI Taxonomy" id="45954"/>
    <lineage>
        <taxon>Eukaryota</taxon>
        <taxon>Metazoa</taxon>
        <taxon>Spiralia</taxon>
        <taxon>Lophotrochozoa</taxon>
        <taxon>Mollusca</taxon>
        <taxon>Bivalvia</taxon>
        <taxon>Autobranchia</taxon>
        <taxon>Heteroconchia</taxon>
        <taxon>Euheterodonta</taxon>
        <taxon>Imparidentia</taxon>
        <taxon>Neoheterodontei</taxon>
        <taxon>Myida</taxon>
        <taxon>Dreissenoidea</taxon>
        <taxon>Dreissenidae</taxon>
        <taxon>Dreissena</taxon>
    </lineage>
</organism>
<dbReference type="EMBL" id="JAIWYP010000012">
    <property type="protein sequence ID" value="KAH3724088.1"/>
    <property type="molecule type" value="Genomic_DNA"/>
</dbReference>
<comment type="caution">
    <text evidence="2">The sequence shown here is derived from an EMBL/GenBank/DDBJ whole genome shotgun (WGS) entry which is preliminary data.</text>
</comment>
<feature type="compositionally biased region" description="Polar residues" evidence="1">
    <location>
        <begin position="102"/>
        <end position="117"/>
    </location>
</feature>
<dbReference type="Proteomes" id="UP000828390">
    <property type="component" value="Unassembled WGS sequence"/>
</dbReference>
<name>A0A9D4CGE5_DREPO</name>
<gene>
    <name evidence="2" type="ORF">DPMN_049890</name>
</gene>
<keyword evidence="3" id="KW-1185">Reference proteome</keyword>
<feature type="region of interest" description="Disordered" evidence="1">
    <location>
        <begin position="1"/>
        <end position="39"/>
    </location>
</feature>
<reference evidence="2" key="2">
    <citation type="submission" date="2020-11" db="EMBL/GenBank/DDBJ databases">
        <authorList>
            <person name="McCartney M.A."/>
            <person name="Auch B."/>
            <person name="Kono T."/>
            <person name="Mallez S."/>
            <person name="Becker A."/>
            <person name="Gohl D.M."/>
            <person name="Silverstein K.A.T."/>
            <person name="Koren S."/>
            <person name="Bechman K.B."/>
            <person name="Herman A."/>
            <person name="Abrahante J.E."/>
            <person name="Garbe J."/>
        </authorList>
    </citation>
    <scope>NUCLEOTIDE SEQUENCE</scope>
    <source>
        <strain evidence="2">Duluth1</strain>
        <tissue evidence="2">Whole animal</tissue>
    </source>
</reference>
<proteinExistence type="predicted"/>
<sequence>MAPRKNKNKTPRKRKEPTSLSNPVFEPKCDLPLTVSKDNKPISPSKGLLLPQDVDQSVVIPTNITGESAETRNYDANTYDPGPATPSQNRRNTVALTERRLQQSQDLPAFRHNNSGEVPTKASPYVNETIPTSDMEQFFTGAGMENLYEAFTSNLDTRKEQLEYVSAWLEHLLKTVPDRNNKNNGENNNQQIVIQIRVMDIFVEENNEAHFR</sequence>
<feature type="region of interest" description="Disordered" evidence="1">
    <location>
        <begin position="64"/>
        <end position="90"/>
    </location>
</feature>
<evidence type="ECO:0000313" key="3">
    <source>
        <dbReference type="Proteomes" id="UP000828390"/>
    </source>
</evidence>
<accession>A0A9D4CGE5</accession>
<evidence type="ECO:0000313" key="2">
    <source>
        <dbReference type="EMBL" id="KAH3724088.1"/>
    </source>
</evidence>